<dbReference type="Pfam" id="PF01031">
    <property type="entry name" value="Dynamin_M"/>
    <property type="match status" value="1"/>
</dbReference>
<dbReference type="GO" id="GO:0005525">
    <property type="term" value="F:GTP binding"/>
    <property type="evidence" value="ECO:0007669"/>
    <property type="project" value="InterPro"/>
</dbReference>
<dbReference type="CDD" id="cd08771">
    <property type="entry name" value="DLP_1"/>
    <property type="match status" value="1"/>
</dbReference>
<feature type="domain" description="Dynamin-type G" evidence="3">
    <location>
        <begin position="23"/>
        <end position="287"/>
    </location>
</feature>
<dbReference type="SUPFAM" id="SSF52540">
    <property type="entry name" value="P-loop containing nucleoside triphosphate hydrolases"/>
    <property type="match status" value="1"/>
</dbReference>
<dbReference type="GO" id="GO:0005874">
    <property type="term" value="C:microtubule"/>
    <property type="evidence" value="ECO:0007669"/>
    <property type="project" value="TreeGrafter"/>
</dbReference>
<dbReference type="InterPro" id="IPR001401">
    <property type="entry name" value="Dynamin_GTPase"/>
</dbReference>
<dbReference type="GO" id="GO:0003924">
    <property type="term" value="F:GTPase activity"/>
    <property type="evidence" value="ECO:0007669"/>
    <property type="project" value="InterPro"/>
</dbReference>
<dbReference type="GO" id="GO:0016020">
    <property type="term" value="C:membrane"/>
    <property type="evidence" value="ECO:0007669"/>
    <property type="project" value="TreeGrafter"/>
</dbReference>
<dbReference type="InterPro" id="IPR030381">
    <property type="entry name" value="G_DYNAMIN_dom"/>
</dbReference>
<evidence type="ECO:0000259" key="3">
    <source>
        <dbReference type="PROSITE" id="PS51718"/>
    </source>
</evidence>
<sequence length="327" mass="37611">MEELVELMDHLSSVTDYIGGTFDINLPQIIIVGEPSSGKSSIIESIIGMDILPKGINIMTRCPVFIQLNHTEGIEYARFSHKPHQMFYDLGQIPIEITIRTKALLEKNKKFTNKIIHLTIFSPKVLNFNLIDLPGLPRLDEVKILTVHTEIEQIIMEFLTFDDTIILGVIEANEDIRQSEVFKIISRVDKSLEHTIGVITKVDLCESQKTVMNMIENRNIIPGKGWAPVKYRSLNDLNMRRDIYSALDNEVQYFQTNYPNLNDACGSTYLKKIIYAEMKDIIISSLPDIMRTLQNEVDKSEALVKQLKYYNDNIEKRDVILKFRICN</sequence>
<protein>
    <submittedName>
        <fullName evidence="4">Dynamin-1 (Trinotate prediction)</fullName>
    </submittedName>
</protein>
<dbReference type="Pfam" id="PF00350">
    <property type="entry name" value="Dynamin_N"/>
    <property type="match status" value="1"/>
</dbReference>
<dbReference type="PANTHER" id="PTHR11566">
    <property type="entry name" value="DYNAMIN"/>
    <property type="match status" value="1"/>
</dbReference>
<dbReference type="SMART" id="SM00053">
    <property type="entry name" value="DYNc"/>
    <property type="match status" value="1"/>
</dbReference>
<dbReference type="InterPro" id="IPR027417">
    <property type="entry name" value="P-loop_NTPase"/>
</dbReference>
<name>A0A6G3MF96_HENSL</name>
<keyword evidence="2" id="KW-0342">GTP-binding</keyword>
<keyword evidence="1" id="KW-0547">Nucleotide-binding</keyword>
<dbReference type="InterPro" id="IPR022812">
    <property type="entry name" value="Dynamin"/>
</dbReference>
<evidence type="ECO:0000256" key="2">
    <source>
        <dbReference type="ARBA" id="ARBA00023134"/>
    </source>
</evidence>
<dbReference type="Gene3D" id="3.40.50.300">
    <property type="entry name" value="P-loop containing nucleotide triphosphate hydrolases"/>
    <property type="match status" value="1"/>
</dbReference>
<proteinExistence type="predicted"/>
<dbReference type="PROSITE" id="PS51718">
    <property type="entry name" value="G_DYNAMIN_2"/>
    <property type="match status" value="1"/>
</dbReference>
<dbReference type="AlphaFoldDB" id="A0A6G3MF96"/>
<dbReference type="InterPro" id="IPR000375">
    <property type="entry name" value="Dynamin_stalk"/>
</dbReference>
<dbReference type="GO" id="GO:0008017">
    <property type="term" value="F:microtubule binding"/>
    <property type="evidence" value="ECO:0007669"/>
    <property type="project" value="TreeGrafter"/>
</dbReference>
<dbReference type="EMBL" id="GHBP01001376">
    <property type="protein sequence ID" value="NDJ92718.1"/>
    <property type="molecule type" value="Transcribed_RNA"/>
</dbReference>
<dbReference type="GO" id="GO:0005737">
    <property type="term" value="C:cytoplasm"/>
    <property type="evidence" value="ECO:0007669"/>
    <property type="project" value="TreeGrafter"/>
</dbReference>
<evidence type="ECO:0000256" key="1">
    <source>
        <dbReference type="ARBA" id="ARBA00022741"/>
    </source>
</evidence>
<evidence type="ECO:0000313" key="4">
    <source>
        <dbReference type="EMBL" id="NDJ92718.1"/>
    </source>
</evidence>
<reference evidence="4" key="1">
    <citation type="submission" date="2018-11" db="EMBL/GenBank/DDBJ databases">
        <title>Henneguya salminicola genome and transcriptome.</title>
        <authorList>
            <person name="Yahalomi D."/>
            <person name="Atkinson S.D."/>
            <person name="Neuhof M."/>
            <person name="Chang E.S."/>
            <person name="Philippe H."/>
            <person name="Cartwright P."/>
            <person name="Bartholomew J.L."/>
            <person name="Huchon D."/>
        </authorList>
    </citation>
    <scope>NUCLEOTIDE SEQUENCE</scope>
    <source>
        <strain evidence="4">Hz1</strain>
        <tissue evidence="4">Whole</tissue>
    </source>
</reference>
<dbReference type="PRINTS" id="PR00195">
    <property type="entry name" value="DYNAMIN"/>
</dbReference>
<accession>A0A6G3MF96</accession>
<organism evidence="4">
    <name type="scientific">Henneguya salminicola</name>
    <name type="common">Myxosporean</name>
    <dbReference type="NCBI Taxonomy" id="69463"/>
    <lineage>
        <taxon>Eukaryota</taxon>
        <taxon>Metazoa</taxon>
        <taxon>Cnidaria</taxon>
        <taxon>Myxozoa</taxon>
        <taxon>Myxosporea</taxon>
        <taxon>Bivalvulida</taxon>
        <taxon>Platysporina</taxon>
        <taxon>Myxobolidae</taxon>
        <taxon>Henneguya</taxon>
    </lineage>
</organism>
<dbReference type="InterPro" id="IPR045063">
    <property type="entry name" value="Dynamin_N"/>
</dbReference>